<evidence type="ECO:0000256" key="6">
    <source>
        <dbReference type="ARBA" id="ARBA00022519"/>
    </source>
</evidence>
<evidence type="ECO:0000256" key="1">
    <source>
        <dbReference type="ARBA" id="ARBA00004429"/>
    </source>
</evidence>
<dbReference type="InterPro" id="IPR002898">
    <property type="entry name" value="MotA_ExbB_proton_chnl"/>
</dbReference>
<organism evidence="16 17">
    <name type="scientific">Psychrobacter cryohalolentis (strain ATCC BAA-1226 / DSM 17306 / VKM B-2378 / K5)</name>
    <dbReference type="NCBI Taxonomy" id="335284"/>
    <lineage>
        <taxon>Bacteria</taxon>
        <taxon>Pseudomonadati</taxon>
        <taxon>Pseudomonadota</taxon>
        <taxon>Gammaproteobacteria</taxon>
        <taxon>Moraxellales</taxon>
        <taxon>Moraxellaceae</taxon>
        <taxon>Psychrobacter</taxon>
    </lineage>
</organism>
<evidence type="ECO:0000256" key="14">
    <source>
        <dbReference type="SAM" id="Phobius"/>
    </source>
</evidence>
<evidence type="ECO:0000256" key="10">
    <source>
        <dbReference type="ARBA" id="ARBA00023136"/>
    </source>
</evidence>
<dbReference type="Proteomes" id="UP000002425">
    <property type="component" value="Chromosome"/>
</dbReference>
<proteinExistence type="inferred from homology"/>
<dbReference type="GO" id="GO:0005886">
    <property type="term" value="C:plasma membrane"/>
    <property type="evidence" value="ECO:0007669"/>
    <property type="project" value="UniProtKB-SubCell"/>
</dbReference>
<dbReference type="eggNOG" id="COG0811">
    <property type="taxonomic scope" value="Bacteria"/>
</dbReference>
<gene>
    <name evidence="16" type="ordered locus">Pcryo_1905</name>
</gene>
<keyword evidence="17" id="KW-1185">Reference proteome</keyword>
<evidence type="ECO:0000256" key="2">
    <source>
        <dbReference type="ARBA" id="ARBA00011471"/>
    </source>
</evidence>
<evidence type="ECO:0000256" key="12">
    <source>
        <dbReference type="RuleBase" id="RU004057"/>
    </source>
</evidence>
<comment type="subunit">
    <text evidence="2">The accessory proteins ExbB and ExbD seem to form a complex with TonB.</text>
</comment>
<evidence type="ECO:0000256" key="7">
    <source>
        <dbReference type="ARBA" id="ARBA00022692"/>
    </source>
</evidence>
<dbReference type="STRING" id="335284.Pcryo_1905"/>
<comment type="function">
    <text evidence="11">Involved in the TonB-dependent energy-dependent transport of various receptor-bound substrates. Protects ExbD from proteolytic degradation and functionally stabilizes TonB.</text>
</comment>
<keyword evidence="9 14" id="KW-1133">Transmembrane helix</keyword>
<dbReference type="PANTHER" id="PTHR30625">
    <property type="entry name" value="PROTEIN TOLQ"/>
    <property type="match status" value="1"/>
</dbReference>
<feature type="region of interest" description="Disordered" evidence="13">
    <location>
        <begin position="215"/>
        <end position="238"/>
    </location>
</feature>
<protein>
    <recommendedName>
        <fullName evidence="3">Biopolymer transport protein ExbB</fullName>
    </recommendedName>
</protein>
<evidence type="ECO:0000259" key="15">
    <source>
        <dbReference type="Pfam" id="PF01618"/>
    </source>
</evidence>
<comment type="similarity">
    <text evidence="12">Belongs to the exbB/tolQ family.</text>
</comment>
<evidence type="ECO:0000256" key="13">
    <source>
        <dbReference type="SAM" id="MobiDB-lite"/>
    </source>
</evidence>
<dbReference type="Pfam" id="PF01618">
    <property type="entry name" value="MotA_ExbB"/>
    <property type="match status" value="1"/>
</dbReference>
<evidence type="ECO:0000313" key="16">
    <source>
        <dbReference type="EMBL" id="ABE75682.1"/>
    </source>
</evidence>
<evidence type="ECO:0000256" key="3">
    <source>
        <dbReference type="ARBA" id="ARBA00022093"/>
    </source>
</evidence>
<dbReference type="HOGENOM" id="CLU_053325_2_3_6"/>
<keyword evidence="8 12" id="KW-0653">Protein transport</keyword>
<evidence type="ECO:0000313" key="17">
    <source>
        <dbReference type="Proteomes" id="UP000002425"/>
    </source>
</evidence>
<evidence type="ECO:0000256" key="8">
    <source>
        <dbReference type="ARBA" id="ARBA00022927"/>
    </source>
</evidence>
<dbReference type="EMBL" id="CP000323">
    <property type="protein sequence ID" value="ABE75682.1"/>
    <property type="molecule type" value="Genomic_DNA"/>
</dbReference>
<accession>Q1Q9H1</accession>
<evidence type="ECO:0000256" key="11">
    <source>
        <dbReference type="ARBA" id="ARBA00024816"/>
    </source>
</evidence>
<dbReference type="PANTHER" id="PTHR30625:SF14">
    <property type="entry name" value="BIOPOLYMER TRANSPORT PROTEIN EXBB"/>
    <property type="match status" value="1"/>
</dbReference>
<dbReference type="AlphaFoldDB" id="Q1Q9H1"/>
<dbReference type="GO" id="GO:0017038">
    <property type="term" value="P:protein import"/>
    <property type="evidence" value="ECO:0007669"/>
    <property type="project" value="TreeGrafter"/>
</dbReference>
<keyword evidence="5" id="KW-1003">Cell membrane</keyword>
<keyword evidence="4 12" id="KW-0813">Transport</keyword>
<reference evidence="16" key="1">
    <citation type="submission" date="2006-03" db="EMBL/GenBank/DDBJ databases">
        <title>Complete sequence of chromosome of Psychrobacter cryohalolentis K5.</title>
        <authorList>
            <consortium name="US DOE Joint Genome Institute"/>
            <person name="Copeland A."/>
            <person name="Lucas S."/>
            <person name="Lapidus A."/>
            <person name="Barry K."/>
            <person name="Detter J.C."/>
            <person name="Glavina del Rio T."/>
            <person name="Hammon N."/>
            <person name="Israni S."/>
            <person name="Dalin E."/>
            <person name="Tice H."/>
            <person name="Pitluck S."/>
            <person name="Brettin T."/>
            <person name="Bruce D."/>
            <person name="Han C."/>
            <person name="Tapia R."/>
            <person name="Sims D.R."/>
            <person name="Gilna P."/>
            <person name="Schmutz J."/>
            <person name="Larimer F."/>
            <person name="Land M."/>
            <person name="Hauser L."/>
            <person name="Kyrpides N."/>
            <person name="Kim E."/>
            <person name="Richardson P."/>
        </authorList>
    </citation>
    <scope>NUCLEOTIDE SEQUENCE</scope>
    <source>
        <strain evidence="16">K5</strain>
    </source>
</reference>
<dbReference type="InterPro" id="IPR050790">
    <property type="entry name" value="ExbB/TolQ_transport"/>
</dbReference>
<evidence type="ECO:0000256" key="4">
    <source>
        <dbReference type="ARBA" id="ARBA00022448"/>
    </source>
</evidence>
<keyword evidence="10 14" id="KW-0472">Membrane</keyword>
<comment type="subcellular location">
    <subcellularLocation>
        <location evidence="1">Cell inner membrane</location>
        <topology evidence="1">Multi-pass membrane protein</topology>
    </subcellularLocation>
    <subcellularLocation>
        <location evidence="12">Membrane</location>
        <topology evidence="12">Multi-pass membrane protein</topology>
    </subcellularLocation>
</comment>
<feature type="transmembrane region" description="Helical" evidence="14">
    <location>
        <begin position="101"/>
        <end position="124"/>
    </location>
</feature>
<keyword evidence="6" id="KW-0997">Cell inner membrane</keyword>
<sequence>MAQLTRESDMDFTTYWQYSDMVTRTLFFLLLALSIISWVTGIIRVLQSRKLVTTVADDLSQQMQEKRSDLSVADAATRRLITEQTLLKHIGRYRFASERGLPILGTTAAIAPFIGLFGTVWGIFHALRNIGMSGQAGLGQVAGPVGEALIMTGLGIAVAIPAVVFYNLAVRINRSIMYQANDRAHDLLAQSAELAVTQQSSINNEPAVTQAQLVKGNHTETQAPQQTEHYHKSAPSQP</sequence>
<dbReference type="KEGG" id="pcr:Pcryo_1905"/>
<feature type="domain" description="MotA/TolQ/ExbB proton channel" evidence="15">
    <location>
        <begin position="74"/>
        <end position="179"/>
    </location>
</feature>
<feature type="transmembrane region" description="Helical" evidence="14">
    <location>
        <begin position="26"/>
        <end position="46"/>
    </location>
</feature>
<evidence type="ECO:0000256" key="9">
    <source>
        <dbReference type="ARBA" id="ARBA00022989"/>
    </source>
</evidence>
<name>Q1Q9H1_PSYCK</name>
<feature type="transmembrane region" description="Helical" evidence="14">
    <location>
        <begin position="148"/>
        <end position="169"/>
    </location>
</feature>
<evidence type="ECO:0000256" key="5">
    <source>
        <dbReference type="ARBA" id="ARBA00022475"/>
    </source>
</evidence>
<keyword evidence="7 14" id="KW-0812">Transmembrane</keyword>